<evidence type="ECO:0000259" key="5">
    <source>
        <dbReference type="PROSITE" id="PS50977"/>
    </source>
</evidence>
<dbReference type="PANTHER" id="PTHR30055:SF239">
    <property type="entry name" value="TRANSCRIPTIONAL REGULATORY PROTEIN"/>
    <property type="match status" value="1"/>
</dbReference>
<dbReference type="Pfam" id="PF13305">
    <property type="entry name" value="TetR_C_33"/>
    <property type="match status" value="1"/>
</dbReference>
<evidence type="ECO:0000256" key="4">
    <source>
        <dbReference type="PROSITE-ProRule" id="PRU00335"/>
    </source>
</evidence>
<evidence type="ECO:0000313" key="6">
    <source>
        <dbReference type="EMBL" id="GAA3240714.1"/>
    </source>
</evidence>
<dbReference type="SUPFAM" id="SSF46689">
    <property type="entry name" value="Homeodomain-like"/>
    <property type="match status" value="1"/>
</dbReference>
<evidence type="ECO:0000256" key="1">
    <source>
        <dbReference type="ARBA" id="ARBA00023015"/>
    </source>
</evidence>
<gene>
    <name evidence="6" type="ORF">GCM10010468_77580</name>
</gene>
<proteinExistence type="predicted"/>
<dbReference type="Pfam" id="PF00440">
    <property type="entry name" value="TetR_N"/>
    <property type="match status" value="1"/>
</dbReference>
<dbReference type="PANTHER" id="PTHR30055">
    <property type="entry name" value="HTH-TYPE TRANSCRIPTIONAL REGULATOR RUTR"/>
    <property type="match status" value="1"/>
</dbReference>
<accession>A0ABP6QN64</accession>
<keyword evidence="7" id="KW-1185">Reference proteome</keyword>
<feature type="DNA-binding region" description="H-T-H motif" evidence="4">
    <location>
        <begin position="28"/>
        <end position="47"/>
    </location>
</feature>
<dbReference type="Gene3D" id="1.10.10.60">
    <property type="entry name" value="Homeodomain-like"/>
    <property type="match status" value="1"/>
</dbReference>
<evidence type="ECO:0000313" key="7">
    <source>
        <dbReference type="Proteomes" id="UP001501237"/>
    </source>
</evidence>
<keyword evidence="1" id="KW-0805">Transcription regulation</keyword>
<dbReference type="RefSeq" id="WP_344839068.1">
    <property type="nucleotide sequence ID" value="NZ_BAAAUV010000042.1"/>
</dbReference>
<comment type="caution">
    <text evidence="6">The sequence shown here is derived from an EMBL/GenBank/DDBJ whole genome shotgun (WGS) entry which is preliminary data.</text>
</comment>
<dbReference type="InterPro" id="IPR050109">
    <property type="entry name" value="HTH-type_TetR-like_transc_reg"/>
</dbReference>
<name>A0ABP6QN64_9ACTN</name>
<dbReference type="InterPro" id="IPR001647">
    <property type="entry name" value="HTH_TetR"/>
</dbReference>
<keyword evidence="2 4" id="KW-0238">DNA-binding</keyword>
<protein>
    <submittedName>
        <fullName evidence="6">TetR/AcrR family transcriptional regulator</fullName>
    </submittedName>
</protein>
<dbReference type="SUPFAM" id="SSF48498">
    <property type="entry name" value="Tetracyclin repressor-like, C-terminal domain"/>
    <property type="match status" value="1"/>
</dbReference>
<dbReference type="Gene3D" id="1.10.357.10">
    <property type="entry name" value="Tetracycline Repressor, domain 2"/>
    <property type="match status" value="1"/>
</dbReference>
<sequence length="189" mass="20477">MPRAGLSRAEVIRAGAALADEAGYANLAMAPLAERLGVRTPSLYKHVEGIADLQQEIAALAMTELADRVRDALQGRSGRDALDAFARAFCSYIADHPGRYTATLGRPTHGPEEDPLVKAGTRLLESTGAVLRDYDLPPEDTTHALRMLRSAFHGFATLSGADGFQWPEQTATALTWMIDFLDRGLRARS</sequence>
<dbReference type="InterPro" id="IPR009057">
    <property type="entry name" value="Homeodomain-like_sf"/>
</dbReference>
<organism evidence="6 7">
    <name type="scientific">Actinocorallia longicatena</name>
    <dbReference type="NCBI Taxonomy" id="111803"/>
    <lineage>
        <taxon>Bacteria</taxon>
        <taxon>Bacillati</taxon>
        <taxon>Actinomycetota</taxon>
        <taxon>Actinomycetes</taxon>
        <taxon>Streptosporangiales</taxon>
        <taxon>Thermomonosporaceae</taxon>
        <taxon>Actinocorallia</taxon>
    </lineage>
</organism>
<reference evidence="7" key="1">
    <citation type="journal article" date="2019" name="Int. J. Syst. Evol. Microbiol.">
        <title>The Global Catalogue of Microorganisms (GCM) 10K type strain sequencing project: providing services to taxonomists for standard genome sequencing and annotation.</title>
        <authorList>
            <consortium name="The Broad Institute Genomics Platform"/>
            <consortium name="The Broad Institute Genome Sequencing Center for Infectious Disease"/>
            <person name="Wu L."/>
            <person name="Ma J."/>
        </authorList>
    </citation>
    <scope>NUCLEOTIDE SEQUENCE [LARGE SCALE GENOMIC DNA]</scope>
    <source>
        <strain evidence="7">JCM 9377</strain>
    </source>
</reference>
<dbReference type="EMBL" id="BAAAUV010000042">
    <property type="protein sequence ID" value="GAA3240714.1"/>
    <property type="molecule type" value="Genomic_DNA"/>
</dbReference>
<dbReference type="Proteomes" id="UP001501237">
    <property type="component" value="Unassembled WGS sequence"/>
</dbReference>
<evidence type="ECO:0000256" key="2">
    <source>
        <dbReference type="ARBA" id="ARBA00023125"/>
    </source>
</evidence>
<dbReference type="PROSITE" id="PS50977">
    <property type="entry name" value="HTH_TETR_2"/>
    <property type="match status" value="1"/>
</dbReference>
<dbReference type="InterPro" id="IPR036271">
    <property type="entry name" value="Tet_transcr_reg_TetR-rel_C_sf"/>
</dbReference>
<evidence type="ECO:0000256" key="3">
    <source>
        <dbReference type="ARBA" id="ARBA00023163"/>
    </source>
</evidence>
<feature type="domain" description="HTH tetR-type" evidence="5">
    <location>
        <begin position="5"/>
        <end position="65"/>
    </location>
</feature>
<dbReference type="InterPro" id="IPR025996">
    <property type="entry name" value="MT1864/Rv1816-like_C"/>
</dbReference>
<keyword evidence="3" id="KW-0804">Transcription</keyword>